<evidence type="ECO:0000256" key="1">
    <source>
        <dbReference type="SAM" id="Phobius"/>
    </source>
</evidence>
<gene>
    <name evidence="2" type="ORF">SAMN05216266_14513</name>
</gene>
<dbReference type="EMBL" id="FOKG01000045">
    <property type="protein sequence ID" value="SFB64602.1"/>
    <property type="molecule type" value="Genomic_DNA"/>
</dbReference>
<name>A0A1I1CR79_9PSEU</name>
<organism evidence="2 3">
    <name type="scientific">Amycolatopsis marina</name>
    <dbReference type="NCBI Taxonomy" id="490629"/>
    <lineage>
        <taxon>Bacteria</taxon>
        <taxon>Bacillati</taxon>
        <taxon>Actinomycetota</taxon>
        <taxon>Actinomycetes</taxon>
        <taxon>Pseudonocardiales</taxon>
        <taxon>Pseudonocardiaceae</taxon>
        <taxon>Amycolatopsis</taxon>
    </lineage>
</organism>
<dbReference type="Proteomes" id="UP000243799">
    <property type="component" value="Unassembled WGS sequence"/>
</dbReference>
<proteinExistence type="predicted"/>
<dbReference type="STRING" id="490629.SAMN05216266_14513"/>
<sequence length="57" mass="6266">MISKNALIIVATLITVAAAYFAYEAVTHHSYIYGLISFFAVALAATAVRSYLKNQRQ</sequence>
<reference evidence="3" key="1">
    <citation type="submission" date="2016-10" db="EMBL/GenBank/DDBJ databases">
        <authorList>
            <person name="Varghese N."/>
            <person name="Submissions S."/>
        </authorList>
    </citation>
    <scope>NUCLEOTIDE SEQUENCE [LARGE SCALE GENOMIC DNA]</scope>
    <source>
        <strain evidence="3">CGMCC 4.3568</strain>
    </source>
</reference>
<keyword evidence="1" id="KW-1133">Transmembrane helix</keyword>
<feature type="transmembrane region" description="Helical" evidence="1">
    <location>
        <begin position="31"/>
        <end position="52"/>
    </location>
</feature>
<keyword evidence="3" id="KW-1185">Reference proteome</keyword>
<keyword evidence="1" id="KW-0472">Membrane</keyword>
<keyword evidence="1" id="KW-0812">Transmembrane</keyword>
<protein>
    <submittedName>
        <fullName evidence="2">Uncharacterized protein</fullName>
    </submittedName>
</protein>
<evidence type="ECO:0000313" key="3">
    <source>
        <dbReference type="Proteomes" id="UP000243799"/>
    </source>
</evidence>
<dbReference type="AlphaFoldDB" id="A0A1I1CR79"/>
<accession>A0A1I1CR79</accession>
<evidence type="ECO:0000313" key="2">
    <source>
        <dbReference type="EMBL" id="SFB64602.1"/>
    </source>
</evidence>